<dbReference type="SUPFAM" id="SSF143990">
    <property type="entry name" value="YbiA-like"/>
    <property type="match status" value="1"/>
</dbReference>
<gene>
    <name evidence="2" type="ORF">AKO1_010910</name>
</gene>
<dbReference type="Pfam" id="PF08719">
    <property type="entry name" value="NADAR"/>
    <property type="match status" value="1"/>
</dbReference>
<comment type="caution">
    <text evidence="2">The sequence shown here is derived from an EMBL/GenBank/DDBJ whole genome shotgun (WGS) entry which is preliminary data.</text>
</comment>
<dbReference type="InterPro" id="IPR012816">
    <property type="entry name" value="NADAR"/>
</dbReference>
<dbReference type="CDD" id="cd15457">
    <property type="entry name" value="NADAR"/>
    <property type="match status" value="1"/>
</dbReference>
<feature type="domain" description="NADAR" evidence="1">
    <location>
        <begin position="39"/>
        <end position="148"/>
    </location>
</feature>
<accession>A0AAW2YTX2</accession>
<dbReference type="InterPro" id="IPR037238">
    <property type="entry name" value="YbiA-like_sf"/>
</dbReference>
<sequence length="219" mass="25372">MTSDILFFYSKSADKPPGRGVNEKVNDSSIYTNLTKNWRRTLSNFHTSSFEYEGKKYRTIEHCFHAKKIAIASAERALEFSLDSRSKLSRGDGDEARKNRKMITLSKTDLAKWNFIKSDALEKMQFCKFSQVADARQVLLATCDAELWHGTRGTPKIRQFTLENVRRKLRDQSMISQKTRKRKLEVIQGEDEKKMKRKRTCLAAGSLVQTLEMSNNIYK</sequence>
<evidence type="ECO:0000313" key="2">
    <source>
        <dbReference type="EMBL" id="KAL0480074.1"/>
    </source>
</evidence>
<dbReference type="AlphaFoldDB" id="A0AAW2YTX2"/>
<keyword evidence="3" id="KW-1185">Reference proteome</keyword>
<dbReference type="Proteomes" id="UP001431209">
    <property type="component" value="Unassembled WGS sequence"/>
</dbReference>
<evidence type="ECO:0000313" key="3">
    <source>
        <dbReference type="Proteomes" id="UP001431209"/>
    </source>
</evidence>
<reference evidence="2 3" key="1">
    <citation type="submission" date="2024-03" db="EMBL/GenBank/DDBJ databases">
        <title>The Acrasis kona genome and developmental transcriptomes reveal deep origins of eukaryotic multicellular pathways.</title>
        <authorList>
            <person name="Sheikh S."/>
            <person name="Fu C.-J."/>
            <person name="Brown M.W."/>
            <person name="Baldauf S.L."/>
        </authorList>
    </citation>
    <scope>NUCLEOTIDE SEQUENCE [LARGE SCALE GENOMIC DNA]</scope>
    <source>
        <strain evidence="2 3">ATCC MYA-3509</strain>
    </source>
</reference>
<protein>
    <submittedName>
        <fullName evidence="2">Swarming motility protein YbiA</fullName>
    </submittedName>
</protein>
<dbReference type="Gene3D" id="1.10.357.40">
    <property type="entry name" value="YbiA-like"/>
    <property type="match status" value="1"/>
</dbReference>
<dbReference type="EMBL" id="JAOPGA020000623">
    <property type="protein sequence ID" value="KAL0480074.1"/>
    <property type="molecule type" value="Genomic_DNA"/>
</dbReference>
<evidence type="ECO:0000259" key="1">
    <source>
        <dbReference type="Pfam" id="PF08719"/>
    </source>
</evidence>
<organism evidence="2 3">
    <name type="scientific">Acrasis kona</name>
    <dbReference type="NCBI Taxonomy" id="1008807"/>
    <lineage>
        <taxon>Eukaryota</taxon>
        <taxon>Discoba</taxon>
        <taxon>Heterolobosea</taxon>
        <taxon>Tetramitia</taxon>
        <taxon>Eutetramitia</taxon>
        <taxon>Acrasidae</taxon>
        <taxon>Acrasis</taxon>
    </lineage>
</organism>
<name>A0AAW2YTX2_9EUKA</name>
<proteinExistence type="predicted"/>